<organism evidence="1 2">
    <name type="scientific">Cetraspora pellucida</name>
    <dbReference type="NCBI Taxonomy" id="1433469"/>
    <lineage>
        <taxon>Eukaryota</taxon>
        <taxon>Fungi</taxon>
        <taxon>Fungi incertae sedis</taxon>
        <taxon>Mucoromycota</taxon>
        <taxon>Glomeromycotina</taxon>
        <taxon>Glomeromycetes</taxon>
        <taxon>Diversisporales</taxon>
        <taxon>Gigasporaceae</taxon>
        <taxon>Cetraspora</taxon>
    </lineage>
</organism>
<evidence type="ECO:0000313" key="2">
    <source>
        <dbReference type="Proteomes" id="UP000789366"/>
    </source>
</evidence>
<sequence>PCSTNNEAIISAKDDTLMLENHIGDYFEFINNTQTNEDNPLREIKQYLDKNV</sequence>
<keyword evidence="2" id="KW-1185">Reference proteome</keyword>
<name>A0ACA9RK33_9GLOM</name>
<evidence type="ECO:0000313" key="1">
    <source>
        <dbReference type="EMBL" id="CAG8796271.1"/>
    </source>
</evidence>
<dbReference type="EMBL" id="CAJVPW010074549">
    <property type="protein sequence ID" value="CAG8796271.1"/>
    <property type="molecule type" value="Genomic_DNA"/>
</dbReference>
<dbReference type="Proteomes" id="UP000789366">
    <property type="component" value="Unassembled WGS sequence"/>
</dbReference>
<protein>
    <submittedName>
        <fullName evidence="1">9888_t:CDS:1</fullName>
    </submittedName>
</protein>
<gene>
    <name evidence="1" type="ORF">SPELUC_LOCUS17657</name>
</gene>
<proteinExistence type="predicted"/>
<reference evidence="1" key="1">
    <citation type="submission" date="2021-06" db="EMBL/GenBank/DDBJ databases">
        <authorList>
            <person name="Kallberg Y."/>
            <person name="Tangrot J."/>
            <person name="Rosling A."/>
        </authorList>
    </citation>
    <scope>NUCLEOTIDE SEQUENCE</scope>
    <source>
        <strain evidence="1">28 12/20/2015</strain>
    </source>
</reference>
<feature type="non-terminal residue" evidence="1">
    <location>
        <position position="52"/>
    </location>
</feature>
<accession>A0ACA9RK33</accession>
<feature type="non-terminal residue" evidence="1">
    <location>
        <position position="1"/>
    </location>
</feature>
<comment type="caution">
    <text evidence="1">The sequence shown here is derived from an EMBL/GenBank/DDBJ whole genome shotgun (WGS) entry which is preliminary data.</text>
</comment>